<keyword evidence="3" id="KW-1185">Reference proteome</keyword>
<dbReference type="EMBL" id="ML994736">
    <property type="protein sequence ID" value="KAF2175346.1"/>
    <property type="molecule type" value="Genomic_DNA"/>
</dbReference>
<evidence type="ECO:0000256" key="1">
    <source>
        <dbReference type="SAM" id="MobiDB-lite"/>
    </source>
</evidence>
<feature type="region of interest" description="Disordered" evidence="1">
    <location>
        <begin position="1"/>
        <end position="35"/>
    </location>
</feature>
<sequence>MENNNVKFVGRSQNPPANTPQHSPPETSQDSSKGTESSKFFRVSFGKEEFLVSAERIAALPSSVNYMLNEQLWEVPKSQYKCPDKNSAEIFRYLHYGEKIFHCAYPKHNPGGELKRDCFLYCFGKQRKWPELSEAARDRICKYWPDTDCALTLGRASVGEVIVVDRADNHVTILIRRRSSLFSWEIQSKESGGSSSVSLRRAR</sequence>
<accession>A0A6A6DCH9</accession>
<gene>
    <name evidence="2" type="ORF">K469DRAFT_684029</name>
</gene>
<evidence type="ECO:0008006" key="4">
    <source>
        <dbReference type="Google" id="ProtNLM"/>
    </source>
</evidence>
<protein>
    <recommendedName>
        <fullName evidence="4">BTB domain-containing protein</fullName>
    </recommendedName>
</protein>
<dbReference type="Proteomes" id="UP000800200">
    <property type="component" value="Unassembled WGS sequence"/>
</dbReference>
<evidence type="ECO:0000313" key="3">
    <source>
        <dbReference type="Proteomes" id="UP000800200"/>
    </source>
</evidence>
<evidence type="ECO:0000313" key="2">
    <source>
        <dbReference type="EMBL" id="KAF2175346.1"/>
    </source>
</evidence>
<dbReference type="AlphaFoldDB" id="A0A6A6DCH9"/>
<reference evidence="2" key="1">
    <citation type="journal article" date="2020" name="Stud. Mycol.">
        <title>101 Dothideomycetes genomes: a test case for predicting lifestyles and emergence of pathogens.</title>
        <authorList>
            <person name="Haridas S."/>
            <person name="Albert R."/>
            <person name="Binder M."/>
            <person name="Bloem J."/>
            <person name="Labutti K."/>
            <person name="Salamov A."/>
            <person name="Andreopoulos B."/>
            <person name="Baker S."/>
            <person name="Barry K."/>
            <person name="Bills G."/>
            <person name="Bluhm B."/>
            <person name="Cannon C."/>
            <person name="Castanera R."/>
            <person name="Culley D."/>
            <person name="Daum C."/>
            <person name="Ezra D."/>
            <person name="Gonzalez J."/>
            <person name="Henrissat B."/>
            <person name="Kuo A."/>
            <person name="Liang C."/>
            <person name="Lipzen A."/>
            <person name="Lutzoni F."/>
            <person name="Magnuson J."/>
            <person name="Mondo S."/>
            <person name="Nolan M."/>
            <person name="Ohm R."/>
            <person name="Pangilinan J."/>
            <person name="Park H.-J."/>
            <person name="Ramirez L."/>
            <person name="Alfaro M."/>
            <person name="Sun H."/>
            <person name="Tritt A."/>
            <person name="Yoshinaga Y."/>
            <person name="Zwiers L.-H."/>
            <person name="Turgeon B."/>
            <person name="Goodwin S."/>
            <person name="Spatafora J."/>
            <person name="Crous P."/>
            <person name="Grigoriev I."/>
        </authorList>
    </citation>
    <scope>NUCLEOTIDE SEQUENCE</scope>
    <source>
        <strain evidence="2">CBS 207.26</strain>
    </source>
</reference>
<proteinExistence type="predicted"/>
<organism evidence="2 3">
    <name type="scientific">Zopfia rhizophila CBS 207.26</name>
    <dbReference type="NCBI Taxonomy" id="1314779"/>
    <lineage>
        <taxon>Eukaryota</taxon>
        <taxon>Fungi</taxon>
        <taxon>Dikarya</taxon>
        <taxon>Ascomycota</taxon>
        <taxon>Pezizomycotina</taxon>
        <taxon>Dothideomycetes</taxon>
        <taxon>Dothideomycetes incertae sedis</taxon>
        <taxon>Zopfiaceae</taxon>
        <taxon>Zopfia</taxon>
    </lineage>
</organism>
<name>A0A6A6DCH9_9PEZI</name>